<gene>
    <name evidence="1" type="ORF">GL263_14410</name>
</gene>
<protein>
    <submittedName>
        <fullName evidence="1">DUF4192 domain-containing protein</fullName>
    </submittedName>
</protein>
<name>A0ABR6EHE1_9ACTN</name>
<dbReference type="InterPro" id="IPR025447">
    <property type="entry name" value="DUF4192"/>
</dbReference>
<reference evidence="2" key="1">
    <citation type="journal article" date="2020" name="Syst. Appl. Microbiol.">
        <title>Streptomyces alkaliterrae sp. nov., isolated from an alkaline soil, and emended descriptions of Streptomyces alkaliphilus, Streptomyces calidiresistens and Streptomyces durbertensis.</title>
        <authorList>
            <person name="Swiecimska M."/>
            <person name="Golinska P."/>
            <person name="Nouioui I."/>
            <person name="Wypij M."/>
            <person name="Rai M."/>
            <person name="Sangal V."/>
            <person name="Goodfellow M."/>
        </authorList>
    </citation>
    <scope>NUCLEOTIDE SEQUENCE [LARGE SCALE GENOMIC DNA]</scope>
    <source>
        <strain evidence="2">DSM 104538</strain>
    </source>
</reference>
<accession>A0ABR6EHE1</accession>
<sequence length="378" mass="40008">MGGPAERVTLRSPAELADALPYLLGYHPDDSVVLVGVHGGSGRFGCRVRLGIPTAGSEWPAAAEQLAECLLSAGTARGQQPDAVIVYVCQEPRGAEDGRAAMERLRPLALSLVAACGRRGMPVREALCVSTGRFWSYGCRDRQCCPPEGGPLAPQGTSVLAAASAYAGVRLGASLAELTARLAPLGSGRSGRQQKALDRASAELLPALLTAAGRPAARERVLGLAGRLCRRYLAAPAVSGAGEGSPGAAFRLQDARDDAILSDEEAAVLILGLQDRVTRDRAAEWMEGAEAEPALRLWRALSRRCVGAYREHAVAPLTLAGWVAWCCGDEPGARVAFGQALALDPRYRFALLLHAACSQGADPEFLRRCLRRQREERG</sequence>
<dbReference type="Proteomes" id="UP000766698">
    <property type="component" value="Unassembled WGS sequence"/>
</dbReference>
<organism evidence="1 2">
    <name type="scientific">Streptomyces durbertensis</name>
    <dbReference type="NCBI Taxonomy" id="2448886"/>
    <lineage>
        <taxon>Bacteria</taxon>
        <taxon>Bacillati</taxon>
        <taxon>Actinomycetota</taxon>
        <taxon>Actinomycetes</taxon>
        <taxon>Kitasatosporales</taxon>
        <taxon>Streptomycetaceae</taxon>
        <taxon>Streptomyces</taxon>
    </lineage>
</organism>
<evidence type="ECO:0000313" key="2">
    <source>
        <dbReference type="Proteomes" id="UP000766698"/>
    </source>
</evidence>
<keyword evidence="2" id="KW-1185">Reference proteome</keyword>
<dbReference type="Pfam" id="PF13830">
    <property type="entry name" value="DUF4192"/>
    <property type="match status" value="1"/>
</dbReference>
<proteinExistence type="predicted"/>
<dbReference type="EMBL" id="WMLF01000191">
    <property type="protein sequence ID" value="MBB1244751.1"/>
    <property type="molecule type" value="Genomic_DNA"/>
</dbReference>
<comment type="caution">
    <text evidence="1">The sequence shown here is derived from an EMBL/GenBank/DDBJ whole genome shotgun (WGS) entry which is preliminary data.</text>
</comment>
<evidence type="ECO:0000313" key="1">
    <source>
        <dbReference type="EMBL" id="MBB1244751.1"/>
    </source>
</evidence>